<dbReference type="Pfam" id="PF00990">
    <property type="entry name" value="GGDEF"/>
    <property type="match status" value="1"/>
</dbReference>
<evidence type="ECO:0000259" key="2">
    <source>
        <dbReference type="PROSITE" id="PS50887"/>
    </source>
</evidence>
<organism evidence="3 5">
    <name type="scientific">Clostridium innocuum</name>
    <dbReference type="NCBI Taxonomy" id="1522"/>
    <lineage>
        <taxon>Bacteria</taxon>
        <taxon>Bacillati</taxon>
        <taxon>Bacillota</taxon>
        <taxon>Clostridia</taxon>
        <taxon>Eubacteriales</taxon>
        <taxon>Clostridiaceae</taxon>
        <taxon>Clostridium</taxon>
    </lineage>
</organism>
<accession>A0A099I2Z0</accession>
<dbReference type="InterPro" id="IPR000160">
    <property type="entry name" value="GGDEF_dom"/>
</dbReference>
<protein>
    <submittedName>
        <fullName evidence="3">Diguanylate cyclase</fullName>
    </submittedName>
    <submittedName>
        <fullName evidence="4">GGDEF domain-containing protein</fullName>
    </submittedName>
</protein>
<dbReference type="InterPro" id="IPR029787">
    <property type="entry name" value="Nucleotide_cyclase"/>
</dbReference>
<reference evidence="3 5" key="1">
    <citation type="submission" date="2014-08" db="EMBL/GenBank/DDBJ databases">
        <title>Clostridium innocuum, an unnegligible vancomycin-resistant pathogen causing extra-intestinal infections.</title>
        <authorList>
            <person name="Feng Y."/>
            <person name="Chiu C.-H."/>
        </authorList>
    </citation>
    <scope>NUCLEOTIDE SEQUENCE [LARGE SCALE GENOMIC DNA]</scope>
    <source>
        <strain evidence="3 5">AN88</strain>
    </source>
</reference>
<dbReference type="InterPro" id="IPR043128">
    <property type="entry name" value="Rev_trsase/Diguanyl_cyclase"/>
</dbReference>
<dbReference type="AlphaFoldDB" id="A0A099I2Z0"/>
<dbReference type="PANTHER" id="PTHR45138:SF9">
    <property type="entry name" value="DIGUANYLATE CYCLASE DGCM-RELATED"/>
    <property type="match status" value="1"/>
</dbReference>
<keyword evidence="1" id="KW-1133">Transmembrane helix</keyword>
<evidence type="ECO:0000256" key="1">
    <source>
        <dbReference type="SAM" id="Phobius"/>
    </source>
</evidence>
<dbReference type="EMBL" id="JQIF01000131">
    <property type="protein sequence ID" value="KGJ51243.1"/>
    <property type="molecule type" value="Genomic_DNA"/>
</dbReference>
<dbReference type="EMBL" id="CP048838">
    <property type="protein sequence ID" value="QJA03515.1"/>
    <property type="molecule type" value="Genomic_DNA"/>
</dbReference>
<dbReference type="RefSeq" id="WP_002610137.1">
    <property type="nucleotide sequence ID" value="NZ_BAAACC010000034.1"/>
</dbReference>
<dbReference type="InterPro" id="IPR050469">
    <property type="entry name" value="Diguanylate_Cyclase"/>
</dbReference>
<dbReference type="PROSITE" id="PS50887">
    <property type="entry name" value="GGDEF"/>
    <property type="match status" value="1"/>
</dbReference>
<dbReference type="PANTHER" id="PTHR45138">
    <property type="entry name" value="REGULATORY COMPONENTS OF SENSORY TRANSDUCTION SYSTEM"/>
    <property type="match status" value="1"/>
</dbReference>
<dbReference type="SUPFAM" id="SSF55073">
    <property type="entry name" value="Nucleotide cyclase"/>
    <property type="match status" value="1"/>
</dbReference>
<evidence type="ECO:0000313" key="4">
    <source>
        <dbReference type="EMBL" id="QJA03515.1"/>
    </source>
</evidence>
<feature type="transmembrane region" description="Helical" evidence="1">
    <location>
        <begin position="12"/>
        <end position="36"/>
    </location>
</feature>
<keyword evidence="1" id="KW-0812">Transmembrane</keyword>
<dbReference type="Proteomes" id="UP000503330">
    <property type="component" value="Chromosome"/>
</dbReference>
<dbReference type="NCBIfam" id="TIGR00254">
    <property type="entry name" value="GGDEF"/>
    <property type="match status" value="1"/>
</dbReference>
<dbReference type="CDD" id="cd01949">
    <property type="entry name" value="GGDEF"/>
    <property type="match status" value="1"/>
</dbReference>
<dbReference type="Proteomes" id="UP000030008">
    <property type="component" value="Unassembled WGS sequence"/>
</dbReference>
<dbReference type="GO" id="GO:0052621">
    <property type="term" value="F:diguanylate cyclase activity"/>
    <property type="evidence" value="ECO:0007669"/>
    <property type="project" value="TreeGrafter"/>
</dbReference>
<keyword evidence="1" id="KW-0472">Membrane</keyword>
<evidence type="ECO:0000313" key="6">
    <source>
        <dbReference type="Proteomes" id="UP000503330"/>
    </source>
</evidence>
<dbReference type="GeneID" id="61926712"/>
<feature type="transmembrane region" description="Helical" evidence="1">
    <location>
        <begin position="141"/>
        <end position="166"/>
    </location>
</feature>
<reference evidence="4 6" key="2">
    <citation type="submission" date="2020-02" db="EMBL/GenBank/DDBJ databases">
        <authorList>
            <person name="Kociolek L.K."/>
            <person name="Ozer E.A."/>
        </authorList>
    </citation>
    <scope>NUCLEOTIDE SEQUENCE [LARGE SCALE GENOMIC DNA]</scope>
    <source>
        <strain evidence="4 6">ATCC 14501</strain>
    </source>
</reference>
<feature type="domain" description="GGDEF" evidence="2">
    <location>
        <begin position="214"/>
        <end position="343"/>
    </location>
</feature>
<proteinExistence type="predicted"/>
<feature type="transmembrane region" description="Helical" evidence="1">
    <location>
        <begin position="88"/>
        <end position="106"/>
    </location>
</feature>
<gene>
    <name evidence="3" type="ORF">CIAN88_21465</name>
    <name evidence="4" type="ORF">G4D54_14205</name>
</gene>
<evidence type="ECO:0000313" key="3">
    <source>
        <dbReference type="EMBL" id="KGJ51243.1"/>
    </source>
</evidence>
<name>A0A099I2Z0_CLOIN</name>
<feature type="transmembrane region" description="Helical" evidence="1">
    <location>
        <begin position="42"/>
        <end position="60"/>
    </location>
</feature>
<evidence type="ECO:0000313" key="5">
    <source>
        <dbReference type="Proteomes" id="UP000030008"/>
    </source>
</evidence>
<sequence>MPMKLNENNYSYYIYRNLICLAILLHFGYTLLMGILHYGVPLLYNICSVLFYIGMLLLVMKKKRYALAVSLIHLETICFVVLHTVLFGWNASFFLFLIAMASLVYFCPYRSPYIPYLFSILHMLTFFLLHEQTQGTTFSSLPAASLQLLFLCNSFGSFLTILYVAYVSNASADIGKEVLKKQNESLLQIANYDSLTGLYNRTYLKKTASQLCLENCCLAIGDIDDFKRINDTYGHLCGDAILKQLAEHMRTRLDPAIFICRWGGEEFVFLFHDIREQDALQQLQDFCHWMNHTEFQYGEQKIPVTMTFGICCHQRLSLDELINKADQLLYQGKQKGKHTVVSG</sequence>
<dbReference type="SMART" id="SM00267">
    <property type="entry name" value="GGDEF"/>
    <property type="match status" value="1"/>
</dbReference>
<feature type="transmembrane region" description="Helical" evidence="1">
    <location>
        <begin position="113"/>
        <end position="129"/>
    </location>
</feature>
<feature type="transmembrane region" description="Helical" evidence="1">
    <location>
        <begin position="65"/>
        <end position="82"/>
    </location>
</feature>
<dbReference type="Gene3D" id="3.30.70.270">
    <property type="match status" value="1"/>
</dbReference>